<dbReference type="GO" id="GO:0016811">
    <property type="term" value="F:hydrolase activity, acting on carbon-nitrogen (but not peptide) bonds, in linear amides"/>
    <property type="evidence" value="ECO:0007669"/>
    <property type="project" value="TreeGrafter"/>
</dbReference>
<dbReference type="AlphaFoldDB" id="A0A975U4U3"/>
<name>A0A975U4U3_9PROT</name>
<dbReference type="GO" id="GO:0009231">
    <property type="term" value="P:riboflavin biosynthetic process"/>
    <property type="evidence" value="ECO:0007669"/>
    <property type="project" value="TreeGrafter"/>
</dbReference>
<accession>A0A975U4U3</accession>
<reference evidence="1" key="1">
    <citation type="submission" date="2021-06" db="EMBL/GenBank/DDBJ databases">
        <title>Elioraea tepida, sp. nov., a moderately thermophilic aerobic anoxygenic phototrophic bacterium isolated from an alkaline siliceous hot spring mat community in Yellowstone National Park, WY, USA.</title>
        <authorList>
            <person name="Saini M.K."/>
            <person name="Yoshida S."/>
            <person name="Sebastian A."/>
            <person name="Hirose S."/>
            <person name="Hara E."/>
            <person name="Tamaki H."/>
            <person name="Soulier N.T."/>
            <person name="Albert I."/>
            <person name="Hanada S."/>
            <person name="Bryant D.A."/>
            <person name="Tank M."/>
        </authorList>
    </citation>
    <scope>NUCLEOTIDE SEQUENCE</scope>
    <source>
        <strain evidence="1">MS-P2</strain>
    </source>
</reference>
<dbReference type="PANTHER" id="PTHR35005">
    <property type="entry name" value="3-DEHYDRO-SCYLLO-INOSOSE HYDROLASE"/>
    <property type="match status" value="1"/>
</dbReference>
<keyword evidence="2" id="KW-1185">Reference proteome</keyword>
<proteinExistence type="predicted"/>
<sequence length="109" mass="11502">MEESVPDAAAGGVLYVQKGPATLTEMTGQEVEAAVARTRLILLPVGATEAHGPHLPLGTDTMEAREICRRVALRLAAQGREVVIGPVIPSAPRASTWAFPAPSRSRHGR</sequence>
<protein>
    <submittedName>
        <fullName evidence="1">Creatininase family protein</fullName>
    </submittedName>
</protein>
<organism evidence="1 2">
    <name type="scientific">Elioraea tepida</name>
    <dbReference type="NCBI Taxonomy" id="2843330"/>
    <lineage>
        <taxon>Bacteria</taxon>
        <taxon>Pseudomonadati</taxon>
        <taxon>Pseudomonadota</taxon>
        <taxon>Alphaproteobacteria</taxon>
        <taxon>Acetobacterales</taxon>
        <taxon>Elioraeaceae</taxon>
        <taxon>Elioraea</taxon>
    </lineage>
</organism>
<gene>
    <name evidence="1" type="ORF">KO353_07560</name>
</gene>
<dbReference type="InterPro" id="IPR003785">
    <property type="entry name" value="Creatininase/forma_Hydrolase"/>
</dbReference>
<dbReference type="Proteomes" id="UP000694001">
    <property type="component" value="Chromosome"/>
</dbReference>
<dbReference type="EMBL" id="CP076448">
    <property type="protein sequence ID" value="QXM26037.1"/>
    <property type="molecule type" value="Genomic_DNA"/>
</dbReference>
<dbReference type="PANTHER" id="PTHR35005:SF1">
    <property type="entry name" value="2-AMINO-5-FORMYLAMINO-6-RIBOSYLAMINOPYRIMIDIN-4(3H)-ONE 5'-MONOPHOSPHATE DEFORMYLASE"/>
    <property type="match status" value="1"/>
</dbReference>
<evidence type="ECO:0000313" key="2">
    <source>
        <dbReference type="Proteomes" id="UP000694001"/>
    </source>
</evidence>
<dbReference type="Pfam" id="PF02633">
    <property type="entry name" value="Creatininase"/>
    <property type="match status" value="1"/>
</dbReference>
<dbReference type="KEGG" id="elio:KO353_07560"/>
<evidence type="ECO:0000313" key="1">
    <source>
        <dbReference type="EMBL" id="QXM26037.1"/>
    </source>
</evidence>